<sequence length="43" mass="4647">MENASGSVLNNQYAMSITLSEKANSECIALLSGLLRARVKHLI</sequence>
<accession>A0A8T0CC42</accession>
<protein>
    <submittedName>
        <fullName evidence="1">Uncharacterized protein</fullName>
    </submittedName>
</protein>
<proteinExistence type="predicted"/>
<reference evidence="1 2" key="1">
    <citation type="journal article" date="2012" name="J. Bacteriol.">
        <title>Genome sequence of the cycloprodigiosin-producing bacterial strain Pseudoalteromonas rubra ATCC 29570(T).</title>
        <authorList>
            <person name="Xie B.B."/>
            <person name="Shu Y.L."/>
            <person name="Qin Q.L."/>
            <person name="Rong J.C."/>
            <person name="Zhang X.Y."/>
            <person name="Chen X.L."/>
            <person name="Zhou B.C."/>
            <person name="Zhang Y.Z."/>
        </authorList>
    </citation>
    <scope>NUCLEOTIDE SEQUENCE [LARGE SCALE GENOMIC DNA]</scope>
    <source>
        <strain evidence="1 2">DSM 6842</strain>
    </source>
</reference>
<comment type="caution">
    <text evidence="1">The sequence shown here is derived from an EMBL/GenBank/DDBJ whole genome shotgun (WGS) entry which is preliminary data.</text>
</comment>
<dbReference type="Proteomes" id="UP000016480">
    <property type="component" value="Unassembled WGS sequence"/>
</dbReference>
<dbReference type="AlphaFoldDB" id="A0A8T0CC42"/>
<name>A0A8T0CC42_9GAMM</name>
<organism evidence="1 2">
    <name type="scientific">Pseudoalteromonas rubra</name>
    <dbReference type="NCBI Taxonomy" id="43658"/>
    <lineage>
        <taxon>Bacteria</taxon>
        <taxon>Pseudomonadati</taxon>
        <taxon>Pseudomonadota</taxon>
        <taxon>Gammaproteobacteria</taxon>
        <taxon>Alteromonadales</taxon>
        <taxon>Pseudoalteromonadaceae</taxon>
        <taxon>Pseudoalteromonas</taxon>
    </lineage>
</organism>
<evidence type="ECO:0000313" key="2">
    <source>
        <dbReference type="Proteomes" id="UP000016480"/>
    </source>
</evidence>
<gene>
    <name evidence="1" type="ORF">PRUB_a4760</name>
</gene>
<evidence type="ECO:0000313" key="1">
    <source>
        <dbReference type="EMBL" id="KAF7787622.1"/>
    </source>
</evidence>
<dbReference type="EMBL" id="AHCD03000030">
    <property type="protein sequence ID" value="KAF7787622.1"/>
    <property type="molecule type" value="Genomic_DNA"/>
</dbReference>